<dbReference type="STRING" id="1382522.W6MPB1"/>
<sequence>MVVKGRFSKRARKQESPHLKSPTDQISKIASLQKLPQRDEALRILHDIAIQVAPLMREHGFKVGLLCEFNPRSPNLLGLNVNHGSKVCIRLRPANNLNTFMPMGELVGTMLHELTHNRFGPHDAAFYGFLDKLRTRFEEIQVRGALETTGYVGFNNVLGGSFRSNASVNVNSARLKKLAIAGYKSERRKLGGEPNGNSGKSMRELIAEATERRLKDSKWCGEETENAPEDDELVIIDITEEGEFEKEESDKIKKTEKDEPKRKRVKSQPEIEIVDLTSD</sequence>
<feature type="compositionally biased region" description="Acidic residues" evidence="1">
    <location>
        <begin position="222"/>
        <end position="247"/>
    </location>
</feature>
<dbReference type="GO" id="GO:0061665">
    <property type="term" value="F:SUMO ligase activity"/>
    <property type="evidence" value="ECO:0007669"/>
    <property type="project" value="EnsemblFungi"/>
</dbReference>
<dbReference type="PANTHER" id="PTHR46622:SF1">
    <property type="entry name" value="DNA-DEPENDENT METALLOPROTEASE WSS1"/>
    <property type="match status" value="1"/>
</dbReference>
<dbReference type="Proteomes" id="UP000019384">
    <property type="component" value="Unassembled WGS sequence"/>
</dbReference>
<dbReference type="GO" id="GO:0019985">
    <property type="term" value="P:translesion synthesis"/>
    <property type="evidence" value="ECO:0007669"/>
    <property type="project" value="EnsemblFungi"/>
</dbReference>
<gene>
    <name evidence="3" type="ORF">KUCA_T00004464001</name>
</gene>
<dbReference type="GO" id="GO:0016925">
    <property type="term" value="P:protein sumoylation"/>
    <property type="evidence" value="ECO:0007669"/>
    <property type="project" value="EnsemblFungi"/>
</dbReference>
<dbReference type="GO" id="GO:0036205">
    <property type="term" value="P:histone catabolic process"/>
    <property type="evidence" value="ECO:0007669"/>
    <property type="project" value="EnsemblFungi"/>
</dbReference>
<dbReference type="HOGENOM" id="CLU_023057_3_0_1"/>
<dbReference type="InterPro" id="IPR013536">
    <property type="entry name" value="WLM_dom"/>
</dbReference>
<dbReference type="EMBL" id="HG793129">
    <property type="protein sequence ID" value="CDK28481.1"/>
    <property type="molecule type" value="Genomic_DNA"/>
</dbReference>
<dbReference type="Pfam" id="PF08325">
    <property type="entry name" value="WLM"/>
    <property type="match status" value="1"/>
</dbReference>
<dbReference type="PROSITE" id="PS51397">
    <property type="entry name" value="WLM"/>
    <property type="match status" value="1"/>
</dbReference>
<dbReference type="GO" id="GO:1990414">
    <property type="term" value="P:replication-born double-strand break repair via sister chromatid exchange"/>
    <property type="evidence" value="ECO:0007669"/>
    <property type="project" value="EnsemblFungi"/>
</dbReference>
<feature type="compositionally biased region" description="Basic and acidic residues" evidence="1">
    <location>
        <begin position="248"/>
        <end position="261"/>
    </location>
</feature>
<evidence type="ECO:0000313" key="4">
    <source>
        <dbReference type="Proteomes" id="UP000019384"/>
    </source>
</evidence>
<protein>
    <recommendedName>
        <fullName evidence="2">WLM domain-containing protein</fullName>
    </recommendedName>
</protein>
<reference evidence="3" key="2">
    <citation type="submission" date="2014-02" db="EMBL/GenBank/DDBJ databases">
        <title>Complete DNA sequence of /Kuraishia capsulata/ illustrates novel genomic features among budding yeasts (/Saccharomycotina/).</title>
        <authorList>
            <person name="Morales L."/>
            <person name="Noel B."/>
            <person name="Porcel B."/>
            <person name="Marcet-Houben M."/>
            <person name="Hullo M-F."/>
            <person name="Sacerdot C."/>
            <person name="Tekaia F."/>
            <person name="Leh-Louis V."/>
            <person name="Despons L."/>
            <person name="Khanna V."/>
            <person name="Aury J-M."/>
            <person name="Barbe V."/>
            <person name="Couloux A."/>
            <person name="Labadie K."/>
            <person name="Pelletier E."/>
            <person name="Souciet J-L."/>
            <person name="Boekhout T."/>
            <person name="Gabaldon T."/>
            <person name="Wincker P."/>
            <person name="Dujon B."/>
        </authorList>
    </citation>
    <scope>NUCLEOTIDE SEQUENCE</scope>
    <source>
        <strain evidence="3">CBS 1993</strain>
    </source>
</reference>
<feature type="region of interest" description="Disordered" evidence="1">
    <location>
        <begin position="218"/>
        <end position="279"/>
    </location>
</feature>
<organism evidence="3 4">
    <name type="scientific">Kuraishia capsulata CBS 1993</name>
    <dbReference type="NCBI Taxonomy" id="1382522"/>
    <lineage>
        <taxon>Eukaryota</taxon>
        <taxon>Fungi</taxon>
        <taxon>Dikarya</taxon>
        <taxon>Ascomycota</taxon>
        <taxon>Saccharomycotina</taxon>
        <taxon>Pichiomycetes</taxon>
        <taxon>Pichiales</taxon>
        <taxon>Pichiaceae</taxon>
        <taxon>Kuraishia</taxon>
    </lineage>
</organism>
<dbReference type="GO" id="GO:0106300">
    <property type="term" value="P:protein-DNA covalent cross-linking repair"/>
    <property type="evidence" value="ECO:0007669"/>
    <property type="project" value="EnsemblFungi"/>
</dbReference>
<feature type="domain" description="WLM" evidence="2">
    <location>
        <begin position="17"/>
        <end position="215"/>
    </location>
</feature>
<evidence type="ECO:0000259" key="2">
    <source>
        <dbReference type="PROSITE" id="PS51397"/>
    </source>
</evidence>
<feature type="compositionally biased region" description="Basic residues" evidence="1">
    <location>
        <begin position="1"/>
        <end position="12"/>
    </location>
</feature>
<dbReference type="GO" id="GO:0032183">
    <property type="term" value="F:SUMO binding"/>
    <property type="evidence" value="ECO:0007669"/>
    <property type="project" value="EnsemblFungi"/>
</dbReference>
<dbReference type="PANTHER" id="PTHR46622">
    <property type="entry name" value="DNA-DEPENDENT METALLOPROTEASE WSS1"/>
    <property type="match status" value="1"/>
</dbReference>
<dbReference type="OrthoDB" id="49605at2759"/>
<keyword evidence="4" id="KW-1185">Reference proteome</keyword>
<proteinExistence type="predicted"/>
<dbReference type="GO" id="GO:0005635">
    <property type="term" value="C:nuclear envelope"/>
    <property type="evidence" value="ECO:0007669"/>
    <property type="project" value="EnsemblFungi"/>
</dbReference>
<dbReference type="InterPro" id="IPR053000">
    <property type="entry name" value="WSS1-like_metalloprotease"/>
</dbReference>
<accession>W6MPB1</accession>
<evidence type="ECO:0000313" key="3">
    <source>
        <dbReference type="EMBL" id="CDK28481.1"/>
    </source>
</evidence>
<evidence type="ECO:0000256" key="1">
    <source>
        <dbReference type="SAM" id="MobiDB-lite"/>
    </source>
</evidence>
<dbReference type="AlphaFoldDB" id="W6MPB1"/>
<reference evidence="3" key="1">
    <citation type="submission" date="2013-12" db="EMBL/GenBank/DDBJ databases">
        <authorList>
            <person name="Genoscope - CEA"/>
        </authorList>
    </citation>
    <scope>NUCLEOTIDE SEQUENCE</scope>
    <source>
        <strain evidence="3">CBS 1993</strain>
    </source>
</reference>
<feature type="region of interest" description="Disordered" evidence="1">
    <location>
        <begin position="1"/>
        <end position="24"/>
    </location>
</feature>
<dbReference type="RefSeq" id="XP_022460471.1">
    <property type="nucleotide sequence ID" value="XM_022601201.1"/>
</dbReference>
<dbReference type="GO" id="GO:0004222">
    <property type="term" value="F:metalloendopeptidase activity"/>
    <property type="evidence" value="ECO:0007669"/>
    <property type="project" value="EnsemblFungi"/>
</dbReference>
<dbReference type="GeneID" id="34521859"/>
<dbReference type="GO" id="GO:0000324">
    <property type="term" value="C:fungal-type vacuole"/>
    <property type="evidence" value="ECO:0007669"/>
    <property type="project" value="EnsemblFungi"/>
</dbReference>
<name>W6MPB1_9ASCO</name>